<sequence>MEPDDDGEFEQLLGEIPRATSAPPHLEELQKAYGGQLDDPLLLMRPDESPVVNPNIDIRSDELYDTFYRSYSGTKKLPPPLPLEDARRGETSGLSPRGLQPQLSPFYSGLDLDSPRFVRSHLSQHGGPSPQHLPQHYHSPHHPPPSHHQRRHSQEHLDSVHGHGHRRHSSQGFLDRDLSLVSSFGGLSMDEGGSSRSGGGTGDSITSGGGASPGDDSRLKLQQLRRSYDAMDGGYQEGFAKNGGGGLSSFGSASSLDGYISRASLGGLDGLGKRVPAADHGFSQRSASVESFQGGGSLEQLLRTRSSPVYDNAGYSRSGKASSSSLEGYPGSGNLDAYVSRLNGAADLYAPQVPPAYLSEYDVAAFLQTQQQMQKAVLQTQRLQQQMEEERLRHRLQQQQLLLQQQALAAAAVQQQRFHQSQMEAAAAAGMPYARSYSPPQRMPSPLHTPPLHKVRSGGGEAGWSGLERAGSICKYYLQGYCSRGDGCPFVHAEPKKEQRGAPAMPHSREEPRYRYGGEKGIPRPASRERLVGNGSNGHHHHGGGEHHLKASPAVHPPLAKYTSLAEVEGKIYQIAKDQHGCRFLQKQFDEGGPGEVEKIFREIIVHVVELMTDPFGNYLIQKLLECCNQEQRQAVLDRVIAAKELVSISLNMHGTRAVQKLIETIAGPDQIRMVVSGLKPGVVTLIKDLNGNHVIQRCLQRLSNDDNQFIFDAAAQHCVEVATHRHGCCVLQRCVDFAEGAQRQRLVAEIAANALVLSQDPFGNYVVQYILDLGLPWASAEVMTRLEGNYPYLATQKFSSNVVEKCLKLAAEDSRNRIVRELMLSPRLGHLLQDPYANYVVQSALTVSKGAVHAGLVDAIRPHLTAVRNSPYGKRILSQANLKLGRGDEGSDGDLRR</sequence>
<dbReference type="OMA" id="WASVEVM"/>
<feature type="repeat" description="Pumilio" evidence="6">
    <location>
        <begin position="714"/>
        <end position="749"/>
    </location>
</feature>
<comment type="function">
    <text evidence="5">Sequence-specific RNA-binding protein that regulates translation and mRNA stability by binding the 3'-UTR of target mRNAs.</text>
</comment>
<feature type="region of interest" description="Disordered" evidence="9">
    <location>
        <begin position="189"/>
        <end position="217"/>
    </location>
</feature>
<dbReference type="Gene3D" id="4.10.1000.10">
    <property type="entry name" value="Zinc finger, CCCH-type"/>
    <property type="match status" value="1"/>
</dbReference>
<reference evidence="12 13" key="1">
    <citation type="journal article" date="2014" name="Nat. Commun.">
        <title>Klebsormidium flaccidum genome reveals primary factors for plant terrestrial adaptation.</title>
        <authorList>
            <person name="Hori K."/>
            <person name="Maruyama F."/>
            <person name="Fujisawa T."/>
            <person name="Togashi T."/>
            <person name="Yamamoto N."/>
            <person name="Seo M."/>
            <person name="Sato S."/>
            <person name="Yamada T."/>
            <person name="Mori H."/>
            <person name="Tajima N."/>
            <person name="Moriyama T."/>
            <person name="Ikeuchi M."/>
            <person name="Watanabe M."/>
            <person name="Wada H."/>
            <person name="Kobayashi K."/>
            <person name="Saito M."/>
            <person name="Masuda T."/>
            <person name="Sasaki-Sekimoto Y."/>
            <person name="Mashiguchi K."/>
            <person name="Awai K."/>
            <person name="Shimojima M."/>
            <person name="Masuda S."/>
            <person name="Iwai M."/>
            <person name="Nobusawa T."/>
            <person name="Narise T."/>
            <person name="Kondo S."/>
            <person name="Saito H."/>
            <person name="Sato R."/>
            <person name="Murakawa M."/>
            <person name="Ihara Y."/>
            <person name="Oshima-Yamada Y."/>
            <person name="Ohtaka K."/>
            <person name="Satoh M."/>
            <person name="Sonobe K."/>
            <person name="Ishii M."/>
            <person name="Ohtani R."/>
            <person name="Kanamori-Sato M."/>
            <person name="Honoki R."/>
            <person name="Miyazaki D."/>
            <person name="Mochizuki H."/>
            <person name="Umetsu J."/>
            <person name="Higashi K."/>
            <person name="Shibata D."/>
            <person name="Kamiya Y."/>
            <person name="Sato N."/>
            <person name="Nakamura Y."/>
            <person name="Tabata S."/>
            <person name="Ida S."/>
            <person name="Kurokawa K."/>
            <person name="Ohta H."/>
        </authorList>
    </citation>
    <scope>NUCLEOTIDE SEQUENCE [LARGE SCALE GENOMIC DNA]</scope>
    <source>
        <strain evidence="12 13">NIES-2285</strain>
    </source>
</reference>
<dbReference type="PROSITE" id="PS50303">
    <property type="entry name" value="PUM_HD"/>
    <property type="match status" value="1"/>
</dbReference>
<feature type="domain" description="C3H1-type" evidence="10">
    <location>
        <begin position="468"/>
        <end position="495"/>
    </location>
</feature>
<dbReference type="OrthoDB" id="668540at2759"/>
<evidence type="ECO:0000256" key="7">
    <source>
        <dbReference type="PROSITE-ProRule" id="PRU00723"/>
    </source>
</evidence>
<evidence type="ECO:0000256" key="3">
    <source>
        <dbReference type="ARBA" id="ARBA00022771"/>
    </source>
</evidence>
<dbReference type="InterPro" id="IPR016024">
    <property type="entry name" value="ARM-type_fold"/>
</dbReference>
<feature type="repeat" description="Pumilio" evidence="6">
    <location>
        <begin position="822"/>
        <end position="859"/>
    </location>
</feature>
<proteinExistence type="predicted"/>
<name>A0A1Y1I940_KLENI</name>
<dbReference type="FunFam" id="1.25.10.10:FF:000237">
    <property type="entry name" value="Pumilio homolog 9"/>
    <property type="match status" value="1"/>
</dbReference>
<evidence type="ECO:0000256" key="9">
    <source>
        <dbReference type="SAM" id="MobiDB-lite"/>
    </source>
</evidence>
<organism evidence="12 13">
    <name type="scientific">Klebsormidium nitens</name>
    <name type="common">Green alga</name>
    <name type="synonym">Ulothrix nitens</name>
    <dbReference type="NCBI Taxonomy" id="105231"/>
    <lineage>
        <taxon>Eukaryota</taxon>
        <taxon>Viridiplantae</taxon>
        <taxon>Streptophyta</taxon>
        <taxon>Klebsormidiophyceae</taxon>
        <taxon>Klebsormidiales</taxon>
        <taxon>Klebsormidiaceae</taxon>
        <taxon>Klebsormidium</taxon>
    </lineage>
</organism>
<feature type="region of interest" description="Disordered" evidence="9">
    <location>
        <begin position="496"/>
        <end position="552"/>
    </location>
</feature>
<dbReference type="PROSITE" id="PS50103">
    <property type="entry name" value="ZF_C3H1"/>
    <property type="match status" value="1"/>
</dbReference>
<dbReference type="STRING" id="105231.A0A1Y1I940"/>
<accession>A0A1Y1I940</accession>
<dbReference type="InterPro" id="IPR000571">
    <property type="entry name" value="Znf_CCCH"/>
</dbReference>
<feature type="repeat" description="Pumilio" evidence="6">
    <location>
        <begin position="603"/>
        <end position="638"/>
    </location>
</feature>
<dbReference type="InterPro" id="IPR033712">
    <property type="entry name" value="Pumilio_RNA-bd"/>
</dbReference>
<dbReference type="GO" id="GO:0010608">
    <property type="term" value="P:post-transcriptional regulation of gene expression"/>
    <property type="evidence" value="ECO:0000318"/>
    <property type="project" value="GO_Central"/>
</dbReference>
<evidence type="ECO:0000256" key="6">
    <source>
        <dbReference type="PROSITE-ProRule" id="PRU00317"/>
    </source>
</evidence>
<evidence type="ECO:0000256" key="4">
    <source>
        <dbReference type="ARBA" id="ARBA00022833"/>
    </source>
</evidence>
<keyword evidence="3 7" id="KW-0863">Zinc-finger</keyword>
<feature type="region of interest" description="Disordered" evidence="9">
    <location>
        <begin position="309"/>
        <end position="328"/>
    </location>
</feature>
<feature type="coiled-coil region" evidence="8">
    <location>
        <begin position="373"/>
        <end position="400"/>
    </location>
</feature>
<feature type="region of interest" description="Disordered" evidence="9">
    <location>
        <begin position="74"/>
        <end position="174"/>
    </location>
</feature>
<feature type="repeat" description="Pumilio" evidence="6">
    <location>
        <begin position="639"/>
        <end position="677"/>
    </location>
</feature>
<protein>
    <submittedName>
        <fullName evidence="12">Pumilio RNA-binding repeat proteins</fullName>
    </submittedName>
</protein>
<evidence type="ECO:0000256" key="5">
    <source>
        <dbReference type="ARBA" id="ARBA00058490"/>
    </source>
</evidence>
<dbReference type="Pfam" id="PF00806">
    <property type="entry name" value="PUF"/>
    <property type="match status" value="8"/>
</dbReference>
<evidence type="ECO:0000256" key="2">
    <source>
        <dbReference type="ARBA" id="ARBA00022737"/>
    </source>
</evidence>
<dbReference type="InterPro" id="IPR011989">
    <property type="entry name" value="ARM-like"/>
</dbReference>
<evidence type="ECO:0000256" key="1">
    <source>
        <dbReference type="ARBA" id="ARBA00022723"/>
    </source>
</evidence>
<dbReference type="Proteomes" id="UP000054558">
    <property type="component" value="Unassembled WGS sequence"/>
</dbReference>
<keyword evidence="13" id="KW-1185">Reference proteome</keyword>
<dbReference type="SMART" id="SM00356">
    <property type="entry name" value="ZnF_C3H1"/>
    <property type="match status" value="1"/>
</dbReference>
<feature type="repeat" description="Pumilio" evidence="6">
    <location>
        <begin position="567"/>
        <end position="602"/>
    </location>
</feature>
<dbReference type="InterPro" id="IPR036855">
    <property type="entry name" value="Znf_CCCH_sf"/>
</dbReference>
<dbReference type="SUPFAM" id="SSF90229">
    <property type="entry name" value="CCCH zinc finger"/>
    <property type="match status" value="1"/>
</dbReference>
<keyword evidence="2" id="KW-0677">Repeat</keyword>
<evidence type="ECO:0000256" key="8">
    <source>
        <dbReference type="SAM" id="Coils"/>
    </source>
</evidence>
<evidence type="ECO:0000313" key="12">
    <source>
        <dbReference type="EMBL" id="GAQ85206.1"/>
    </source>
</evidence>
<dbReference type="AlphaFoldDB" id="A0A1Y1I940"/>
<dbReference type="SMART" id="SM00025">
    <property type="entry name" value="Pumilio"/>
    <property type="match status" value="8"/>
</dbReference>
<feature type="zinc finger region" description="C3H1-type" evidence="7">
    <location>
        <begin position="468"/>
        <end position="495"/>
    </location>
</feature>
<dbReference type="GO" id="GO:0005737">
    <property type="term" value="C:cytoplasm"/>
    <property type="evidence" value="ECO:0000318"/>
    <property type="project" value="GO_Central"/>
</dbReference>
<feature type="repeat" description="Pumilio" evidence="6">
    <location>
        <begin position="750"/>
        <end position="785"/>
    </location>
</feature>
<feature type="repeat" description="Pumilio" evidence="6">
    <location>
        <begin position="786"/>
        <end position="821"/>
    </location>
</feature>
<dbReference type="PANTHER" id="PTHR12537:SF13">
    <property type="entry name" value="PUMILIO HOMOLOGY DOMAIN FAMILY MEMBER 4"/>
    <property type="match status" value="1"/>
</dbReference>
<dbReference type="InterPro" id="IPR001313">
    <property type="entry name" value="Pumilio_RNA-bd_rpt"/>
</dbReference>
<dbReference type="PROSITE" id="PS50302">
    <property type="entry name" value="PUM"/>
    <property type="match status" value="8"/>
</dbReference>
<evidence type="ECO:0000259" key="11">
    <source>
        <dbReference type="PROSITE" id="PS50303"/>
    </source>
</evidence>
<evidence type="ECO:0000313" key="13">
    <source>
        <dbReference type="Proteomes" id="UP000054558"/>
    </source>
</evidence>
<dbReference type="Gene3D" id="1.25.10.10">
    <property type="entry name" value="Leucine-rich Repeat Variant"/>
    <property type="match status" value="1"/>
</dbReference>
<dbReference type="PANTHER" id="PTHR12537">
    <property type="entry name" value="RNA BINDING PROTEIN PUMILIO-RELATED"/>
    <property type="match status" value="1"/>
</dbReference>
<feature type="compositionally biased region" description="Basic and acidic residues" evidence="9">
    <location>
        <begin position="152"/>
        <end position="161"/>
    </location>
</feature>
<feature type="compositionally biased region" description="Gly residues" evidence="9">
    <location>
        <begin position="195"/>
        <end position="212"/>
    </location>
</feature>
<feature type="compositionally biased region" description="Basic residues" evidence="9">
    <location>
        <begin position="138"/>
        <end position="151"/>
    </location>
</feature>
<dbReference type="SUPFAM" id="SSF48371">
    <property type="entry name" value="ARM repeat"/>
    <property type="match status" value="1"/>
</dbReference>
<dbReference type="SMR" id="A0A1Y1I940"/>
<gene>
    <name evidence="12" type="ORF">KFL_002240090</name>
</gene>
<feature type="compositionally biased region" description="Basic and acidic residues" evidence="9">
    <location>
        <begin position="507"/>
        <end position="531"/>
    </location>
</feature>
<feature type="region of interest" description="Disordered" evidence="9">
    <location>
        <begin position="1"/>
        <end position="23"/>
    </location>
</feature>
<feature type="compositionally biased region" description="Low complexity" evidence="9">
    <location>
        <begin position="316"/>
        <end position="325"/>
    </location>
</feature>
<dbReference type="Pfam" id="PF00642">
    <property type="entry name" value="zf-CCCH"/>
    <property type="match status" value="1"/>
</dbReference>
<evidence type="ECO:0000259" key="10">
    <source>
        <dbReference type="PROSITE" id="PS50103"/>
    </source>
</evidence>
<keyword evidence="1 7" id="KW-0479">Metal-binding</keyword>
<keyword evidence="8" id="KW-0175">Coiled coil</keyword>
<feature type="domain" description="PUM-HD" evidence="11">
    <location>
        <begin position="544"/>
        <end position="885"/>
    </location>
</feature>
<dbReference type="GO" id="GO:0003729">
    <property type="term" value="F:mRNA binding"/>
    <property type="evidence" value="ECO:0000318"/>
    <property type="project" value="GO_Central"/>
</dbReference>
<dbReference type="CDD" id="cd07920">
    <property type="entry name" value="Pumilio"/>
    <property type="match status" value="1"/>
</dbReference>
<dbReference type="InterPro" id="IPR033133">
    <property type="entry name" value="PUM-HD"/>
</dbReference>
<dbReference type="EMBL" id="DF237173">
    <property type="protein sequence ID" value="GAQ85206.1"/>
    <property type="molecule type" value="Genomic_DNA"/>
</dbReference>
<dbReference type="GO" id="GO:0008270">
    <property type="term" value="F:zinc ion binding"/>
    <property type="evidence" value="ECO:0007669"/>
    <property type="project" value="UniProtKB-KW"/>
</dbReference>
<keyword evidence="4 7" id="KW-0862">Zinc</keyword>
<feature type="compositionally biased region" description="Low complexity" evidence="9">
    <location>
        <begin position="128"/>
        <end position="137"/>
    </location>
</feature>
<feature type="repeat" description="Pumilio" evidence="6">
    <location>
        <begin position="678"/>
        <end position="713"/>
    </location>
</feature>